<accession>A0AA37GY78</accession>
<gene>
    <name evidence="2" type="ORF">ColLi_12344</name>
</gene>
<evidence type="ECO:0000313" key="3">
    <source>
        <dbReference type="Proteomes" id="UP001055172"/>
    </source>
</evidence>
<feature type="region of interest" description="Disordered" evidence="1">
    <location>
        <begin position="291"/>
        <end position="393"/>
    </location>
</feature>
<dbReference type="AlphaFoldDB" id="A0AA37GY78"/>
<dbReference type="EMBL" id="BPPX01000042">
    <property type="protein sequence ID" value="GJC89506.1"/>
    <property type="molecule type" value="Genomic_DNA"/>
</dbReference>
<feature type="compositionally biased region" description="Basic residues" evidence="1">
    <location>
        <begin position="382"/>
        <end position="393"/>
    </location>
</feature>
<evidence type="ECO:0000256" key="1">
    <source>
        <dbReference type="SAM" id="MobiDB-lite"/>
    </source>
</evidence>
<reference evidence="2 3" key="1">
    <citation type="submission" date="2021-07" db="EMBL/GenBank/DDBJ databases">
        <title>Genome data of Colletotrichum spaethianum.</title>
        <authorList>
            <person name="Utami Y.D."/>
            <person name="Hiruma K."/>
        </authorList>
    </citation>
    <scope>NUCLEOTIDE SEQUENCE [LARGE SCALE GENOMIC DNA]</scope>
    <source>
        <strain evidence="2 3">MAFF 242679</strain>
    </source>
</reference>
<organism evidence="2 3">
    <name type="scientific">Colletotrichum liriopes</name>
    <dbReference type="NCBI Taxonomy" id="708192"/>
    <lineage>
        <taxon>Eukaryota</taxon>
        <taxon>Fungi</taxon>
        <taxon>Dikarya</taxon>
        <taxon>Ascomycota</taxon>
        <taxon>Pezizomycotina</taxon>
        <taxon>Sordariomycetes</taxon>
        <taxon>Hypocreomycetidae</taxon>
        <taxon>Glomerellales</taxon>
        <taxon>Glomerellaceae</taxon>
        <taxon>Colletotrichum</taxon>
        <taxon>Colletotrichum spaethianum species complex</taxon>
    </lineage>
</organism>
<proteinExistence type="predicted"/>
<protein>
    <submittedName>
        <fullName evidence="2">Uncharacterized protein</fullName>
    </submittedName>
</protein>
<dbReference type="Proteomes" id="UP001055172">
    <property type="component" value="Unassembled WGS sequence"/>
</dbReference>
<name>A0AA37GY78_9PEZI</name>
<keyword evidence="3" id="KW-1185">Reference proteome</keyword>
<sequence length="393" mass="43904">MSQTTDLTAYWPKPEDGLPSPWALPLSMVAIGKMVAAESVNKDAQVFRYHNWTGQIHIPIHTPDWLPEHFRGILDTLPNGALSLDLSRFHLGGLFTPDAWEDQWFSIVCEPYFSYVPCGLSAEDEVAYKRLAWIHDDGLTPIAENLSVDLPSHFPITPPFVTFNGFVDTQKFPLADNPTIGLDDITRNSSAIFRVWSKFTVTEAAHTPKTGWYANYVYAMLPKCKPHMKKKCEDYRADTTPFRKHGKKAYITGYFHGFCNKNVVFAEGCPYNPPEFVPLIEILKIDWTAGEPRQQPGTRDLLATPSKPETPSRGRGRFIFDPLAQMTADAKGPATPSKSDTIIDDDDPFSVNGLHEVPPNGSKRAGEIEVLDDSDDGASPTKRPKRGSLRGRK</sequence>
<comment type="caution">
    <text evidence="2">The sequence shown here is derived from an EMBL/GenBank/DDBJ whole genome shotgun (WGS) entry which is preliminary data.</text>
</comment>
<evidence type="ECO:0000313" key="2">
    <source>
        <dbReference type="EMBL" id="GJC89506.1"/>
    </source>
</evidence>